<keyword evidence="5 9" id="KW-0812">Transmembrane</keyword>
<reference evidence="11 12" key="1">
    <citation type="submission" date="2020-06" db="EMBL/GenBank/DDBJ databases">
        <title>Transcriptomic and genomic resources for Thalictrum thalictroides and T. hernandezii: Facilitating candidate gene discovery in an emerging model plant lineage.</title>
        <authorList>
            <person name="Arias T."/>
            <person name="Riano-Pachon D.M."/>
            <person name="Di Stilio V.S."/>
        </authorList>
    </citation>
    <scope>NUCLEOTIDE SEQUENCE [LARGE SCALE GENOMIC DNA]</scope>
    <source>
        <strain evidence="12">cv. WT478/WT964</strain>
        <tissue evidence="11">Leaves</tissue>
    </source>
</reference>
<protein>
    <submittedName>
        <fullName evidence="11">Sugar transport protein</fullName>
    </submittedName>
</protein>
<dbReference type="SUPFAM" id="SSF103473">
    <property type="entry name" value="MFS general substrate transporter"/>
    <property type="match status" value="1"/>
</dbReference>
<evidence type="ECO:0000256" key="2">
    <source>
        <dbReference type="ARBA" id="ARBA00010992"/>
    </source>
</evidence>
<dbReference type="AlphaFoldDB" id="A0A7J6VGL6"/>
<dbReference type="PANTHER" id="PTHR23500:SF30">
    <property type="entry name" value="SUGAR TRANSPORT PROTEIN 3"/>
    <property type="match status" value="1"/>
</dbReference>
<dbReference type="InterPro" id="IPR005829">
    <property type="entry name" value="Sugar_transporter_CS"/>
</dbReference>
<comment type="similarity">
    <text evidence="2">Belongs to the major facilitator superfamily. Sugar transporter (TC 2.A.1.1) family.</text>
</comment>
<evidence type="ECO:0000256" key="7">
    <source>
        <dbReference type="ARBA" id="ARBA00022989"/>
    </source>
</evidence>
<keyword evidence="7 9" id="KW-1133">Transmembrane helix</keyword>
<name>A0A7J6VGL6_THATH</name>
<accession>A0A7J6VGL6</accession>
<feature type="transmembrane region" description="Helical" evidence="9">
    <location>
        <begin position="18"/>
        <end position="38"/>
    </location>
</feature>
<dbReference type="Gene3D" id="1.20.1250.20">
    <property type="entry name" value="MFS general substrate transporter like domains"/>
    <property type="match status" value="1"/>
</dbReference>
<organism evidence="11 12">
    <name type="scientific">Thalictrum thalictroides</name>
    <name type="common">Rue-anemone</name>
    <name type="synonym">Anemone thalictroides</name>
    <dbReference type="NCBI Taxonomy" id="46969"/>
    <lineage>
        <taxon>Eukaryota</taxon>
        <taxon>Viridiplantae</taxon>
        <taxon>Streptophyta</taxon>
        <taxon>Embryophyta</taxon>
        <taxon>Tracheophyta</taxon>
        <taxon>Spermatophyta</taxon>
        <taxon>Magnoliopsida</taxon>
        <taxon>Ranunculales</taxon>
        <taxon>Ranunculaceae</taxon>
        <taxon>Thalictroideae</taxon>
        <taxon>Thalictrum</taxon>
    </lineage>
</organism>
<proteinExistence type="inferred from homology"/>
<keyword evidence="4 11" id="KW-0762">Sugar transport</keyword>
<feature type="transmembrane region" description="Helical" evidence="9">
    <location>
        <begin position="111"/>
        <end position="130"/>
    </location>
</feature>
<gene>
    <name evidence="11" type="ORF">FRX31_026370</name>
</gene>
<evidence type="ECO:0000256" key="6">
    <source>
        <dbReference type="ARBA" id="ARBA00022847"/>
    </source>
</evidence>
<dbReference type="GO" id="GO:0015144">
    <property type="term" value="F:carbohydrate transmembrane transporter activity"/>
    <property type="evidence" value="ECO:0007669"/>
    <property type="project" value="InterPro"/>
</dbReference>
<dbReference type="Proteomes" id="UP000554482">
    <property type="component" value="Unassembled WGS sequence"/>
</dbReference>
<comment type="caution">
    <text evidence="11">The sequence shown here is derived from an EMBL/GenBank/DDBJ whole genome shotgun (WGS) entry which is preliminary data.</text>
</comment>
<dbReference type="OrthoDB" id="1651023at2759"/>
<evidence type="ECO:0000256" key="4">
    <source>
        <dbReference type="ARBA" id="ARBA00022597"/>
    </source>
</evidence>
<sequence>MATGFELSNKSRQYKGRLTTFVILSCIVAAMGGIIFGYDLGISGGVTSMEPFLKKFFPEIFNRMKNDKKISNYCKFDSQLLTLFTSSLYLAGLVASFFASSVTRAYGRKPSILIGGAFFLTGAALGGAALNLYMLIIGRLLLGIGLGFTNQSVPLYLSEMAPSKYRGGVNFGFQKQFHYISRIFSSRKTSTMSSPSRSRGWIYQPVSPTISFRNGTI</sequence>
<dbReference type="PROSITE" id="PS00217">
    <property type="entry name" value="SUGAR_TRANSPORT_2"/>
    <property type="match status" value="1"/>
</dbReference>
<dbReference type="EMBL" id="JABWDY010032633">
    <property type="protein sequence ID" value="KAF5184043.1"/>
    <property type="molecule type" value="Genomic_DNA"/>
</dbReference>
<evidence type="ECO:0000256" key="3">
    <source>
        <dbReference type="ARBA" id="ARBA00022448"/>
    </source>
</evidence>
<evidence type="ECO:0000256" key="8">
    <source>
        <dbReference type="ARBA" id="ARBA00023136"/>
    </source>
</evidence>
<dbReference type="PROSITE" id="PS50850">
    <property type="entry name" value="MFS"/>
    <property type="match status" value="1"/>
</dbReference>
<feature type="transmembrane region" description="Helical" evidence="9">
    <location>
        <begin position="80"/>
        <end position="99"/>
    </location>
</feature>
<keyword evidence="3" id="KW-0813">Transport</keyword>
<dbReference type="InterPro" id="IPR045262">
    <property type="entry name" value="STP/PLT_plant"/>
</dbReference>
<keyword evidence="12" id="KW-1185">Reference proteome</keyword>
<dbReference type="InterPro" id="IPR036259">
    <property type="entry name" value="MFS_trans_sf"/>
</dbReference>
<dbReference type="InterPro" id="IPR005828">
    <property type="entry name" value="MFS_sugar_transport-like"/>
</dbReference>
<keyword evidence="8 9" id="KW-0472">Membrane</keyword>
<dbReference type="Pfam" id="PF00083">
    <property type="entry name" value="Sugar_tr"/>
    <property type="match status" value="1"/>
</dbReference>
<dbReference type="GO" id="GO:0015293">
    <property type="term" value="F:symporter activity"/>
    <property type="evidence" value="ECO:0007669"/>
    <property type="project" value="UniProtKB-KW"/>
</dbReference>
<comment type="subcellular location">
    <subcellularLocation>
        <location evidence="1">Membrane</location>
        <topology evidence="1">Multi-pass membrane protein</topology>
    </subcellularLocation>
</comment>
<keyword evidence="6" id="KW-0769">Symport</keyword>
<dbReference type="PANTHER" id="PTHR23500">
    <property type="entry name" value="SOLUTE CARRIER FAMILY 2, FACILITATED GLUCOSE TRANSPORTER"/>
    <property type="match status" value="1"/>
</dbReference>
<dbReference type="PRINTS" id="PR00171">
    <property type="entry name" value="SUGRTRNSPORT"/>
</dbReference>
<evidence type="ECO:0000313" key="11">
    <source>
        <dbReference type="EMBL" id="KAF5184043.1"/>
    </source>
</evidence>
<evidence type="ECO:0000313" key="12">
    <source>
        <dbReference type="Proteomes" id="UP000554482"/>
    </source>
</evidence>
<evidence type="ECO:0000256" key="5">
    <source>
        <dbReference type="ARBA" id="ARBA00022692"/>
    </source>
</evidence>
<dbReference type="InterPro" id="IPR003663">
    <property type="entry name" value="Sugar/inositol_transpt"/>
</dbReference>
<dbReference type="InterPro" id="IPR020846">
    <property type="entry name" value="MFS_dom"/>
</dbReference>
<dbReference type="GO" id="GO:0016020">
    <property type="term" value="C:membrane"/>
    <property type="evidence" value="ECO:0007669"/>
    <property type="project" value="UniProtKB-SubCell"/>
</dbReference>
<evidence type="ECO:0000259" key="10">
    <source>
        <dbReference type="PROSITE" id="PS50850"/>
    </source>
</evidence>
<feature type="domain" description="Major facilitator superfamily (MFS) profile" evidence="10">
    <location>
        <begin position="25"/>
        <end position="217"/>
    </location>
</feature>
<evidence type="ECO:0000256" key="9">
    <source>
        <dbReference type="SAM" id="Phobius"/>
    </source>
</evidence>
<evidence type="ECO:0000256" key="1">
    <source>
        <dbReference type="ARBA" id="ARBA00004141"/>
    </source>
</evidence>